<sequence>MNKILRKLLQSETSVQAPTPKGYSSAEYLTLQNFYNNRALLPQGQSPSQLSGWLSQCHPRYNMSSWCFFGNITDEAGETAAINSIVQYQLLPNNSPYLAEWSYCDSKTNGYVIAPFLVEAGNVEYSRPLAITVDANPIYTGFLSLALVHGEIGQIGAKYSLTGRVRTEPDFDNWEYDLLMEDTFGVIQAGYGPTSFLPQWLFPNQTKEIMTNPQFDGSVHEYLKSGMDDMFGQGSYYYTLPLLKVDKFLIRKNGSSYFSGKKGNIWIDYVVQSFGEKSLEIVGSASWQFFAVQFPEIPGYFNYEAAIMVSIVEAKTGPNPDDESNLKAARFFISDPYHTQYNENGSMKAAFEWSINQIKYTGSDLYRGFPTKFEISLSATNGSISLKGEAIRQNQIVGGVNKYEGVFTVIADINFANGIQVAGVKGFAWAEVH</sequence>
<comment type="caution">
    <text evidence="1">The sequence shown here is derived from an EMBL/GenBank/DDBJ whole genome shotgun (WGS) entry which is preliminary data.</text>
</comment>
<dbReference type="RefSeq" id="WP_010570211.1">
    <property type="nucleotide sequence ID" value="NZ_AHMO02000002.1"/>
</dbReference>
<organism evidence="1 2">
    <name type="scientific">Leptospira broomii serovar Hurstbridge str. 5399</name>
    <dbReference type="NCBI Taxonomy" id="1049789"/>
    <lineage>
        <taxon>Bacteria</taxon>
        <taxon>Pseudomonadati</taxon>
        <taxon>Spirochaetota</taxon>
        <taxon>Spirochaetia</taxon>
        <taxon>Leptospirales</taxon>
        <taxon>Leptospiraceae</taxon>
        <taxon>Leptospira</taxon>
    </lineage>
</organism>
<dbReference type="AlphaFoldDB" id="T0GKL0"/>
<dbReference type="Proteomes" id="UP000015454">
    <property type="component" value="Unassembled WGS sequence"/>
</dbReference>
<evidence type="ECO:0000313" key="2">
    <source>
        <dbReference type="Proteomes" id="UP000015454"/>
    </source>
</evidence>
<reference evidence="1" key="1">
    <citation type="submission" date="2013-05" db="EMBL/GenBank/DDBJ databases">
        <authorList>
            <person name="Harkins D.M."/>
            <person name="Durkin A.S."/>
            <person name="Brinkac L.M."/>
            <person name="Haft D.H."/>
            <person name="Selengut J.D."/>
            <person name="Sanka R."/>
            <person name="DePew J."/>
            <person name="Purushe J."/>
            <person name="Hartskeerl R.A."/>
            <person name="Ahmed A."/>
            <person name="van der Linden H."/>
            <person name="Goris M.G.A."/>
            <person name="Vinetz J.M."/>
            <person name="Sutton G.G."/>
            <person name="Nierman W.C."/>
            <person name="Fouts D.E."/>
        </authorList>
    </citation>
    <scope>NUCLEOTIDE SEQUENCE [LARGE SCALE GENOMIC DNA]</scope>
    <source>
        <strain evidence="1">5399</strain>
    </source>
</reference>
<dbReference type="EMBL" id="AHMO02000002">
    <property type="protein sequence ID" value="EQA47329.1"/>
    <property type="molecule type" value="Genomic_DNA"/>
</dbReference>
<evidence type="ECO:0000313" key="1">
    <source>
        <dbReference type="EMBL" id="EQA47329.1"/>
    </source>
</evidence>
<dbReference type="OrthoDB" id="9770826at2"/>
<gene>
    <name evidence="1" type="ORF">LEP1GSC050_1810</name>
</gene>
<accession>T0GKL0</accession>
<protein>
    <recommendedName>
        <fullName evidence="3">AttH domain-containing protein</fullName>
    </recommendedName>
</protein>
<name>T0GKL0_9LEPT</name>
<keyword evidence="2" id="KW-1185">Reference proteome</keyword>
<proteinExistence type="predicted"/>
<evidence type="ECO:0008006" key="3">
    <source>
        <dbReference type="Google" id="ProtNLM"/>
    </source>
</evidence>